<dbReference type="PROSITE" id="PS00870">
    <property type="entry name" value="CLPAB_1"/>
    <property type="match status" value="1"/>
</dbReference>
<dbReference type="Pfam" id="PF00004">
    <property type="entry name" value="AAA"/>
    <property type="match status" value="1"/>
</dbReference>
<dbReference type="CDD" id="cd19499">
    <property type="entry name" value="RecA-like_ClpB_Hsp104-like"/>
    <property type="match status" value="1"/>
</dbReference>
<accession>A0A377JR94</accession>
<evidence type="ECO:0000256" key="5">
    <source>
        <dbReference type="ARBA" id="ARBA00023186"/>
    </source>
</evidence>
<dbReference type="GO" id="GO:0034605">
    <property type="term" value="P:cellular response to heat"/>
    <property type="evidence" value="ECO:0007669"/>
    <property type="project" value="TreeGrafter"/>
</dbReference>
<dbReference type="InterPro" id="IPR003593">
    <property type="entry name" value="AAA+_ATPase"/>
</dbReference>
<dbReference type="InterPro" id="IPR004176">
    <property type="entry name" value="Clp_R_N"/>
</dbReference>
<dbReference type="InterPro" id="IPR018368">
    <property type="entry name" value="ClpA/B_CS1"/>
</dbReference>
<dbReference type="Gene3D" id="1.10.1780.10">
    <property type="entry name" value="Clp, N-terminal domain"/>
    <property type="match status" value="1"/>
</dbReference>
<dbReference type="GO" id="GO:0006508">
    <property type="term" value="P:proteolysis"/>
    <property type="evidence" value="ECO:0007669"/>
    <property type="project" value="UniProtKB-KW"/>
</dbReference>
<dbReference type="Pfam" id="PF07724">
    <property type="entry name" value="AAA_2"/>
    <property type="match status" value="1"/>
</dbReference>
<dbReference type="GO" id="GO:0005524">
    <property type="term" value="F:ATP binding"/>
    <property type="evidence" value="ECO:0007669"/>
    <property type="project" value="UniProtKB-KW"/>
</dbReference>
<keyword evidence="4" id="KW-0067">ATP-binding</keyword>
<evidence type="ECO:0000256" key="1">
    <source>
        <dbReference type="ARBA" id="ARBA00017574"/>
    </source>
</evidence>
<dbReference type="Gene3D" id="3.40.50.300">
    <property type="entry name" value="P-loop containing nucleotide triphosphate hydrolases"/>
    <property type="match status" value="2"/>
</dbReference>
<dbReference type="PRINTS" id="PR00300">
    <property type="entry name" value="CLPPROTEASEA"/>
</dbReference>
<dbReference type="PANTHER" id="PTHR11638">
    <property type="entry name" value="ATP-DEPENDENT CLP PROTEASE"/>
    <property type="match status" value="1"/>
</dbReference>
<evidence type="ECO:0000256" key="6">
    <source>
        <dbReference type="PROSITE-ProRule" id="PRU01251"/>
    </source>
</evidence>
<dbReference type="InterPro" id="IPR019489">
    <property type="entry name" value="Clp_ATPase_C"/>
</dbReference>
<dbReference type="GO" id="GO:0008233">
    <property type="term" value="F:peptidase activity"/>
    <property type="evidence" value="ECO:0007669"/>
    <property type="project" value="UniProtKB-KW"/>
</dbReference>
<dbReference type="SUPFAM" id="SSF52540">
    <property type="entry name" value="P-loop containing nucleoside triphosphate hydrolases"/>
    <property type="match status" value="2"/>
</dbReference>
<dbReference type="GO" id="GO:0016887">
    <property type="term" value="F:ATP hydrolysis activity"/>
    <property type="evidence" value="ECO:0007669"/>
    <property type="project" value="InterPro"/>
</dbReference>
<dbReference type="GO" id="GO:0005737">
    <property type="term" value="C:cytoplasm"/>
    <property type="evidence" value="ECO:0007669"/>
    <property type="project" value="TreeGrafter"/>
</dbReference>
<evidence type="ECO:0000313" key="8">
    <source>
        <dbReference type="EMBL" id="STP10476.1"/>
    </source>
</evidence>
<keyword evidence="2 6" id="KW-0677">Repeat</keyword>
<dbReference type="InterPro" id="IPR050130">
    <property type="entry name" value="ClpA_ClpB"/>
</dbReference>
<feature type="domain" description="Clp R" evidence="7">
    <location>
        <begin position="1"/>
        <end position="142"/>
    </location>
</feature>
<dbReference type="SMART" id="SM01086">
    <property type="entry name" value="ClpB_D2-small"/>
    <property type="match status" value="1"/>
</dbReference>
<proteinExistence type="predicted"/>
<dbReference type="Pfam" id="PF17871">
    <property type="entry name" value="AAA_lid_9"/>
    <property type="match status" value="1"/>
</dbReference>
<dbReference type="RefSeq" id="WP_115721338.1">
    <property type="nucleotide sequence ID" value="NZ_UGHX01000001.1"/>
</dbReference>
<evidence type="ECO:0000256" key="2">
    <source>
        <dbReference type="ARBA" id="ARBA00022737"/>
    </source>
</evidence>
<dbReference type="SUPFAM" id="SSF81923">
    <property type="entry name" value="Double Clp-N motif"/>
    <property type="match status" value="1"/>
</dbReference>
<gene>
    <name evidence="8" type="primary">clpB</name>
    <name evidence="8" type="ORF">NCTC12219_00337</name>
</gene>
<dbReference type="PROSITE" id="PS51903">
    <property type="entry name" value="CLP_R"/>
    <property type="match status" value="1"/>
</dbReference>
<name>A0A377JR94_9HELI</name>
<dbReference type="InterPro" id="IPR036628">
    <property type="entry name" value="Clp_N_dom_sf"/>
</dbReference>
<organism evidence="8 9">
    <name type="scientific">Helicobacter cinaedi</name>
    <dbReference type="NCBI Taxonomy" id="213"/>
    <lineage>
        <taxon>Bacteria</taxon>
        <taxon>Pseudomonadati</taxon>
        <taxon>Campylobacterota</taxon>
        <taxon>Epsilonproteobacteria</taxon>
        <taxon>Campylobacterales</taxon>
        <taxon>Helicobacteraceae</taxon>
        <taxon>Helicobacter</taxon>
    </lineage>
</organism>
<sequence>MIGQNLTLIFNESIDIAKEMHHNILTTEHLFLATLNNTQGISILQKCGGNIQEMRQMTNLYLKKYIPYSQEVSKSPKQTPALDRIIESMVSHAQSSNRQSIDVGDLLASIMEENQSFSTQILKSQGIDRLSVLEVITQQEQDSQTNEQENHEKSYLEQYTKNLTLLAKKGEIDPVIGREQEIWRVSEILARRKKNNPILVGEPGVGKTAIAEGLALEIYHKKLPKALHNAQIFALDVGAMISGSKYRGDFEKRLKGVLEEIAAIKNAVLFIDEIHTIVGAGATSGSSLDASNLLKPALANGTLRCIGATTFAEFKTHFDKDKALSRRFSKVEVKEPSLQDCYAIIEGLAPIYEKYHQVTYTKNALKACVDLSARYVSDKFLPDKAIDLLDEVGANTKIYHTNKPKIEVKDIESILSKSVHIPKSTISSDESKMMKSLANNLKKKIFSQDSAIMELTRVIKANKAGLSESNKPIGSFVFAGPSGVGKTELSKELAKLLGIAFIKFDMSEYMEPHSISRLIGAPAGYVGFEQGGLLVDAVRKSPYCVLLLDEIEKAHSDIYNILLQILDSASLTDNLGNRADFKNVIVIMTSNAGSKDSNTLGFNASLQHKNDTAIKLLLSPELRSRIDSIIYFNPLGLKEYLLIAKKYIDELATSLKSRHIELKIDSKALHFLASQSVDTALGAREIKKIIDSEIKNKLSDEILFGSLKKGGECLISLATKPQAHIELIYKETQKKPKIKPSTNFTKEKAK</sequence>
<evidence type="ECO:0000313" key="9">
    <source>
        <dbReference type="Proteomes" id="UP000255103"/>
    </source>
</evidence>
<dbReference type="AlphaFoldDB" id="A0A377JR94"/>
<evidence type="ECO:0000256" key="4">
    <source>
        <dbReference type="ARBA" id="ARBA00022840"/>
    </source>
</evidence>
<keyword evidence="5" id="KW-0143">Chaperone</keyword>
<reference evidence="8 9" key="1">
    <citation type="submission" date="2018-06" db="EMBL/GenBank/DDBJ databases">
        <authorList>
            <consortium name="Pathogen Informatics"/>
            <person name="Doyle S."/>
        </authorList>
    </citation>
    <scope>NUCLEOTIDE SEQUENCE [LARGE SCALE GENOMIC DNA]</scope>
    <source>
        <strain evidence="8 9">NCTC12219</strain>
    </source>
</reference>
<dbReference type="CDD" id="cd00009">
    <property type="entry name" value="AAA"/>
    <property type="match status" value="1"/>
</dbReference>
<dbReference type="InterPro" id="IPR003959">
    <property type="entry name" value="ATPase_AAA_core"/>
</dbReference>
<keyword evidence="3" id="KW-0547">Nucleotide-binding</keyword>
<dbReference type="Pfam" id="PF10431">
    <property type="entry name" value="ClpB_D2-small"/>
    <property type="match status" value="1"/>
</dbReference>
<dbReference type="InterPro" id="IPR001270">
    <property type="entry name" value="ClpA/B"/>
</dbReference>
<dbReference type="Pfam" id="PF02861">
    <property type="entry name" value="Clp_N"/>
    <property type="match status" value="1"/>
</dbReference>
<dbReference type="Proteomes" id="UP000255103">
    <property type="component" value="Unassembled WGS sequence"/>
</dbReference>
<dbReference type="Gene3D" id="1.10.8.60">
    <property type="match status" value="2"/>
</dbReference>
<dbReference type="PANTHER" id="PTHR11638:SF111">
    <property type="entry name" value="ATP-DEPENDENT CLP PROTEASE ATP-BINDING SUBUNIT CLPA"/>
    <property type="match status" value="1"/>
</dbReference>
<dbReference type="SMART" id="SM00382">
    <property type="entry name" value="AAA"/>
    <property type="match status" value="2"/>
</dbReference>
<protein>
    <recommendedName>
        <fullName evidence="1">Chaperone protein ClpB</fullName>
    </recommendedName>
</protein>
<keyword evidence="8" id="KW-0645">Protease</keyword>
<dbReference type="EMBL" id="UGHX01000001">
    <property type="protein sequence ID" value="STP10476.1"/>
    <property type="molecule type" value="Genomic_DNA"/>
</dbReference>
<dbReference type="InterPro" id="IPR041546">
    <property type="entry name" value="ClpA/ClpB_AAA_lid"/>
</dbReference>
<dbReference type="InterPro" id="IPR027417">
    <property type="entry name" value="P-loop_NTPase"/>
</dbReference>
<evidence type="ECO:0000259" key="7">
    <source>
        <dbReference type="PROSITE" id="PS51903"/>
    </source>
</evidence>
<evidence type="ECO:0000256" key="3">
    <source>
        <dbReference type="ARBA" id="ARBA00022741"/>
    </source>
</evidence>
<keyword evidence="8" id="KW-0378">Hydrolase</keyword>